<comment type="similarity">
    <text evidence="1 2">Belongs to the small heat shock protein (HSP20) family.</text>
</comment>
<proteinExistence type="inferred from homology"/>
<name>A0A7D5QGZ4_9EURY</name>
<dbReference type="SUPFAM" id="SSF49764">
    <property type="entry name" value="HSP20-like chaperones"/>
    <property type="match status" value="1"/>
</dbReference>
<evidence type="ECO:0000313" key="6">
    <source>
        <dbReference type="Proteomes" id="UP000509626"/>
    </source>
</evidence>
<evidence type="ECO:0000256" key="1">
    <source>
        <dbReference type="PROSITE-ProRule" id="PRU00285"/>
    </source>
</evidence>
<protein>
    <submittedName>
        <fullName evidence="5">Hsp20/alpha crystallin family protein</fullName>
    </submittedName>
</protein>
<feature type="domain" description="SHSP" evidence="4">
    <location>
        <begin position="12"/>
        <end position="119"/>
    </location>
</feature>
<dbReference type="InterPro" id="IPR008978">
    <property type="entry name" value="HSP20-like_chaperone"/>
</dbReference>
<dbReference type="Pfam" id="PF00011">
    <property type="entry name" value="HSP20"/>
    <property type="match status" value="1"/>
</dbReference>
<evidence type="ECO:0000259" key="4">
    <source>
        <dbReference type="PROSITE" id="PS01031"/>
    </source>
</evidence>
<dbReference type="InterPro" id="IPR031107">
    <property type="entry name" value="Small_HSP"/>
</dbReference>
<dbReference type="Proteomes" id="UP000509626">
    <property type="component" value="Chromosome"/>
</dbReference>
<dbReference type="PROSITE" id="PS01031">
    <property type="entry name" value="SHSP"/>
    <property type="match status" value="1"/>
</dbReference>
<dbReference type="Gene3D" id="2.60.40.790">
    <property type="match status" value="1"/>
</dbReference>
<organism evidence="5 6">
    <name type="scientific">Halorarum salinum</name>
    <dbReference type="NCBI Taxonomy" id="2743089"/>
    <lineage>
        <taxon>Archaea</taxon>
        <taxon>Methanobacteriati</taxon>
        <taxon>Methanobacteriota</taxon>
        <taxon>Stenosarchaea group</taxon>
        <taxon>Halobacteria</taxon>
        <taxon>Halobacteriales</taxon>
        <taxon>Haloferacaceae</taxon>
        <taxon>Halorarum</taxon>
    </lineage>
</organism>
<gene>
    <name evidence="5" type="ORF">HUG12_09045</name>
</gene>
<feature type="compositionally biased region" description="Basic and acidic residues" evidence="3">
    <location>
        <begin position="7"/>
        <end position="20"/>
    </location>
</feature>
<dbReference type="GeneID" id="56037602"/>
<evidence type="ECO:0000313" key="5">
    <source>
        <dbReference type="EMBL" id="QLG61864.1"/>
    </source>
</evidence>
<dbReference type="InterPro" id="IPR002068">
    <property type="entry name" value="A-crystallin/Hsp20_dom"/>
</dbReference>
<dbReference type="PANTHER" id="PTHR11527">
    <property type="entry name" value="HEAT-SHOCK PROTEIN 20 FAMILY MEMBER"/>
    <property type="match status" value="1"/>
</dbReference>
<feature type="region of interest" description="Disordered" evidence="3">
    <location>
        <begin position="1"/>
        <end position="25"/>
    </location>
</feature>
<dbReference type="EMBL" id="CP058579">
    <property type="protein sequence ID" value="QLG61864.1"/>
    <property type="molecule type" value="Genomic_DNA"/>
</dbReference>
<sequence length="119" mass="13585">MPPRTRSARERASARPDRPEIPVNVSDRGDEFLVSADLPGLGKQDLDVSARKDRLRIVADLGEDEGGTYLRKERGRGEVRRVVHLPEPIDEEHVSASYNDGILWVTLRKRHRPKQVEIR</sequence>
<evidence type="ECO:0000256" key="3">
    <source>
        <dbReference type="SAM" id="MobiDB-lite"/>
    </source>
</evidence>
<accession>A0A7D5QGZ4</accession>
<dbReference type="CDD" id="cd06464">
    <property type="entry name" value="ACD_sHsps-like"/>
    <property type="match status" value="1"/>
</dbReference>
<dbReference type="AlphaFoldDB" id="A0A7D5QGZ4"/>
<evidence type="ECO:0000256" key="2">
    <source>
        <dbReference type="RuleBase" id="RU003616"/>
    </source>
</evidence>
<reference evidence="5 6" key="1">
    <citation type="submission" date="2020-06" db="EMBL/GenBank/DDBJ databases">
        <title>NJ-3-1, isolated from saline soil.</title>
        <authorList>
            <person name="Cui H.L."/>
            <person name="Shi X."/>
        </authorList>
    </citation>
    <scope>NUCLEOTIDE SEQUENCE [LARGE SCALE GENOMIC DNA]</scope>
    <source>
        <strain evidence="5 6">NJ-3-1</strain>
    </source>
</reference>
<keyword evidence="6" id="KW-1185">Reference proteome</keyword>
<dbReference type="RefSeq" id="WP_179268449.1">
    <property type="nucleotide sequence ID" value="NZ_CP058579.1"/>
</dbReference>
<dbReference type="KEGG" id="halu:HUG12_09045"/>
<dbReference type="OrthoDB" id="198277at2157"/>